<name>A0A1Y1CLK3_9BACT</name>
<dbReference type="Proteomes" id="UP000218267">
    <property type="component" value="Chromosome"/>
</dbReference>
<dbReference type="EMBL" id="AP018042">
    <property type="protein sequence ID" value="BAX81225.1"/>
    <property type="molecule type" value="Genomic_DNA"/>
</dbReference>
<gene>
    <name evidence="1" type="ORF">ALGA_2920</name>
</gene>
<dbReference type="AlphaFoldDB" id="A0A1Y1CLK3"/>
<accession>A0A1Y1CLK3</accession>
<sequence>MNRRIRNKLLLFRNIAMACRNKKETLPTVTEEQKWWTDAQLDVTEQVTYRTEDKTPVTELLIARTDLQSPVTESIHLCTNEASTCTDKKNGVHFCLQNINL</sequence>
<evidence type="ECO:0000313" key="1">
    <source>
        <dbReference type="EMBL" id="BAX81225.1"/>
    </source>
</evidence>
<dbReference type="KEGG" id="mbas:ALGA_2920"/>
<keyword evidence="2" id="KW-1185">Reference proteome</keyword>
<dbReference type="RefSeq" id="WP_145957643.1">
    <property type="nucleotide sequence ID" value="NZ_AP018042.1"/>
</dbReference>
<evidence type="ECO:0000313" key="2">
    <source>
        <dbReference type="Proteomes" id="UP000218267"/>
    </source>
</evidence>
<reference evidence="1 2" key="1">
    <citation type="journal article" date="2018" name="Mar. Genomics">
        <title>Complete genome sequence of Marinifilaceae bacterium strain SPP2, isolated from the Antarctic marine sediment.</title>
        <authorList>
            <person name="Watanabe M."/>
            <person name="Kojima H."/>
            <person name="Fukui M."/>
        </authorList>
    </citation>
    <scope>NUCLEOTIDE SEQUENCE [LARGE SCALE GENOMIC DNA]</scope>
    <source>
        <strain evidence="1 2">SPP2</strain>
    </source>
</reference>
<organism evidence="1 2">
    <name type="scientific">Labilibaculum antarcticum</name>
    <dbReference type="NCBI Taxonomy" id="1717717"/>
    <lineage>
        <taxon>Bacteria</taxon>
        <taxon>Pseudomonadati</taxon>
        <taxon>Bacteroidota</taxon>
        <taxon>Bacteroidia</taxon>
        <taxon>Marinilabiliales</taxon>
        <taxon>Marinifilaceae</taxon>
        <taxon>Labilibaculum</taxon>
    </lineage>
</organism>
<reference evidence="2" key="2">
    <citation type="journal article" date="2020" name="Antonie Van Leeuwenhoek">
        <title>Labilibaculum antarcticum sp. nov., a novel facultative anaerobic, psychrotorelant bacterium isolated from marine sediment of Antarctica.</title>
        <authorList>
            <person name="Watanabe M."/>
            <person name="Kojima H."/>
            <person name="Fukui M."/>
        </authorList>
    </citation>
    <scope>NUCLEOTIDE SEQUENCE [LARGE SCALE GENOMIC DNA]</scope>
    <source>
        <strain evidence="2">SPP2</strain>
    </source>
</reference>
<protein>
    <submittedName>
        <fullName evidence="1">Uncharacterized protein</fullName>
    </submittedName>
</protein>
<proteinExistence type="predicted"/>